<reference evidence="2 3" key="2">
    <citation type="submission" date="2017-09" db="EMBL/GenBank/DDBJ databases">
        <title>Extensive intraspecific genome diversity in a model arbuscular mycorrhizal fungus.</title>
        <authorList>
            <person name="Chen E.C."/>
            <person name="Morin E."/>
            <person name="Beaudet D."/>
            <person name="Noel J."/>
            <person name="Ndikumana S."/>
            <person name="Charron P."/>
            <person name="St-Onge C."/>
            <person name="Giorgi J."/>
            <person name="Grigoriev I.V."/>
            <person name="Roux C."/>
            <person name="Martin F.M."/>
            <person name="Corradi N."/>
        </authorList>
    </citation>
    <scope>NUCLEOTIDE SEQUENCE [LARGE SCALE GENOMIC DNA]</scope>
    <source>
        <strain evidence="2 3">A5</strain>
    </source>
</reference>
<feature type="region of interest" description="Disordered" evidence="1">
    <location>
        <begin position="42"/>
        <end position="63"/>
    </location>
</feature>
<evidence type="ECO:0000313" key="3">
    <source>
        <dbReference type="Proteomes" id="UP000232722"/>
    </source>
</evidence>
<feature type="compositionally biased region" description="Polar residues" evidence="1">
    <location>
        <begin position="106"/>
        <end position="119"/>
    </location>
</feature>
<proteinExistence type="predicted"/>
<reference evidence="2 3" key="1">
    <citation type="submission" date="2016-04" db="EMBL/GenBank/DDBJ databases">
        <title>Genome analyses suggest a sexual origin of heterokaryosis in a supposedly ancient asexual fungus.</title>
        <authorList>
            <person name="Ropars J."/>
            <person name="Sedzielewska K."/>
            <person name="Noel J."/>
            <person name="Charron P."/>
            <person name="Farinelli L."/>
            <person name="Marton T."/>
            <person name="Kruger M."/>
            <person name="Pelin A."/>
            <person name="Brachmann A."/>
            <person name="Corradi N."/>
        </authorList>
    </citation>
    <scope>NUCLEOTIDE SEQUENCE [LARGE SCALE GENOMIC DNA]</scope>
    <source>
        <strain evidence="2 3">A5</strain>
    </source>
</reference>
<dbReference type="VEuPathDB" id="FungiDB:RhiirA1_487403"/>
<name>A0A2N0NHW6_9GLOM</name>
<dbReference type="AlphaFoldDB" id="A0A2N0NHW6"/>
<comment type="caution">
    <text evidence="2">The sequence shown here is derived from an EMBL/GenBank/DDBJ whole genome shotgun (WGS) entry which is preliminary data.</text>
</comment>
<feature type="region of interest" description="Disordered" evidence="1">
    <location>
        <begin position="101"/>
        <end position="123"/>
    </location>
</feature>
<organism evidence="2 3">
    <name type="scientific">Rhizophagus irregularis</name>
    <dbReference type="NCBI Taxonomy" id="588596"/>
    <lineage>
        <taxon>Eukaryota</taxon>
        <taxon>Fungi</taxon>
        <taxon>Fungi incertae sedis</taxon>
        <taxon>Mucoromycota</taxon>
        <taxon>Glomeromycotina</taxon>
        <taxon>Glomeromycetes</taxon>
        <taxon>Glomerales</taxon>
        <taxon>Glomeraceae</taxon>
        <taxon>Rhizophagus</taxon>
    </lineage>
</organism>
<gene>
    <name evidence="2" type="ORF">RhiirA5_439448</name>
</gene>
<dbReference type="Proteomes" id="UP000232722">
    <property type="component" value="Unassembled WGS sequence"/>
</dbReference>
<evidence type="ECO:0000256" key="1">
    <source>
        <dbReference type="SAM" id="MobiDB-lite"/>
    </source>
</evidence>
<accession>A0A2N0NHW6</accession>
<feature type="non-terminal residue" evidence="2">
    <location>
        <position position="237"/>
    </location>
</feature>
<dbReference type="EMBL" id="LLXJ01006566">
    <property type="protein sequence ID" value="PKB94148.1"/>
    <property type="molecule type" value="Genomic_DNA"/>
</dbReference>
<sequence length="237" mass="26421">MFYELQRRQGIEKAKNDELAGYIHHMTPHEGAVSWPRVVQQEDDNYSDSDWDDPLSDVDDDPDAPAWTLDDHQNAIDLIMGYKPQAMRNLDLNDDAMDIDTASFGEKSSPNKTAVSSPSVPLKGKATPIKIPVKVTGSKSTPAKAITKNDLLSLLRSADFRKLLRVILQEEMISARKVTEIPEVQDLAEKEQEEDIREDDPMDIYIARLENTKDLLALDGKVNGIAIQCLADTCANA</sequence>
<dbReference type="VEuPathDB" id="FungiDB:RhiirA1_484503"/>
<evidence type="ECO:0000313" key="2">
    <source>
        <dbReference type="EMBL" id="PKB94148.1"/>
    </source>
</evidence>
<protein>
    <submittedName>
        <fullName evidence="2">Uncharacterized protein</fullName>
    </submittedName>
</protein>